<reference evidence="1" key="1">
    <citation type="submission" date="2021-05" db="EMBL/GenBank/DDBJ databases">
        <authorList>
            <person name="Pan Q."/>
            <person name="Jouanno E."/>
            <person name="Zahm M."/>
            <person name="Klopp C."/>
            <person name="Cabau C."/>
            <person name="Louis A."/>
            <person name="Berthelot C."/>
            <person name="Parey E."/>
            <person name="Roest Crollius H."/>
            <person name="Montfort J."/>
            <person name="Robinson-Rechavi M."/>
            <person name="Bouchez O."/>
            <person name="Lampietro C."/>
            <person name="Lopez Roques C."/>
            <person name="Donnadieu C."/>
            <person name="Postlethwait J."/>
            <person name="Bobe J."/>
            <person name="Dillon D."/>
            <person name="Chandos A."/>
            <person name="von Hippel F."/>
            <person name="Guiguen Y."/>
        </authorList>
    </citation>
    <scope>NUCLEOTIDE SEQUENCE</scope>
    <source>
        <strain evidence="1">YG-Jan2019</strain>
    </source>
</reference>
<dbReference type="EMBL" id="CM055750">
    <property type="protein sequence ID" value="KAJ7994260.1"/>
    <property type="molecule type" value="Genomic_DNA"/>
</dbReference>
<proteinExistence type="predicted"/>
<dbReference type="Proteomes" id="UP001157502">
    <property type="component" value="Chromosome 23"/>
</dbReference>
<sequence length="189" mass="21455">MAIWPIAEAKRVIFPARYSTFCLPNETSTSLPSISRFPYLAPTTECRFVWRFTVEACSRCGLTKDGFWERHQPSDEAYQRGDFHAAVCLYGNAQRANPQNCILYTATVQQSFWNWVRVRVALDDAVKARLFNPQVANGSDRLTCARTHMPPTATLPEAIDCWRSFLRKSCLIVTSIPAIARPLFFSLAL</sequence>
<accession>A0ACC2FSP2</accession>
<gene>
    <name evidence="1" type="ORF">DPEC_G00264040</name>
</gene>
<keyword evidence="2" id="KW-1185">Reference proteome</keyword>
<name>A0ACC2FSP2_DALPE</name>
<evidence type="ECO:0000313" key="1">
    <source>
        <dbReference type="EMBL" id="KAJ7994260.1"/>
    </source>
</evidence>
<organism evidence="1 2">
    <name type="scientific">Dallia pectoralis</name>
    <name type="common">Alaska blackfish</name>
    <dbReference type="NCBI Taxonomy" id="75939"/>
    <lineage>
        <taxon>Eukaryota</taxon>
        <taxon>Metazoa</taxon>
        <taxon>Chordata</taxon>
        <taxon>Craniata</taxon>
        <taxon>Vertebrata</taxon>
        <taxon>Euteleostomi</taxon>
        <taxon>Actinopterygii</taxon>
        <taxon>Neopterygii</taxon>
        <taxon>Teleostei</taxon>
        <taxon>Protacanthopterygii</taxon>
        <taxon>Esociformes</taxon>
        <taxon>Umbridae</taxon>
        <taxon>Dallia</taxon>
    </lineage>
</organism>
<evidence type="ECO:0000313" key="2">
    <source>
        <dbReference type="Proteomes" id="UP001157502"/>
    </source>
</evidence>
<comment type="caution">
    <text evidence="1">The sequence shown here is derived from an EMBL/GenBank/DDBJ whole genome shotgun (WGS) entry which is preliminary data.</text>
</comment>
<protein>
    <submittedName>
        <fullName evidence="1">Uncharacterized protein</fullName>
    </submittedName>
</protein>